<proteinExistence type="predicted"/>
<dbReference type="PROSITE" id="PS51257">
    <property type="entry name" value="PROKAR_LIPOPROTEIN"/>
    <property type="match status" value="1"/>
</dbReference>
<dbReference type="EMBL" id="QLNP01000007">
    <property type="protein sequence ID" value="RAM39158.1"/>
    <property type="molecule type" value="Genomic_DNA"/>
</dbReference>
<comment type="caution">
    <text evidence="1">The sequence shown here is derived from an EMBL/GenBank/DDBJ whole genome shotgun (WGS) entry which is preliminary data.</text>
</comment>
<name>A0A328HKQ8_ARTGO</name>
<reference evidence="1 2" key="1">
    <citation type="submission" date="2018-04" db="EMBL/GenBank/DDBJ databases">
        <title>Bacteria isolated from cave deposits of Manipur.</title>
        <authorList>
            <person name="Sahoo D."/>
            <person name="Sarangthem I."/>
            <person name="Nandeibam J."/>
        </authorList>
    </citation>
    <scope>NUCLEOTIDE SEQUENCE [LARGE SCALE GENOMIC DNA]</scope>
    <source>
        <strain evidence="2">mrc11</strain>
    </source>
</reference>
<sequence>MPDRSPLISRALGGAAASAVILLATAACSPVVSIENADVPQWRATALPSDGQAVLEDSGKILNRDRIIQAAASVPAGDYTLTITCDGGGKAFFAVTLAGNELAEAGAACNGSRETADITVPKAGRMEISASSVDAPLLYAYHLVPAR</sequence>
<evidence type="ECO:0000313" key="2">
    <source>
        <dbReference type="Proteomes" id="UP000249166"/>
    </source>
</evidence>
<organism evidence="1 2">
    <name type="scientific">Arthrobacter globiformis</name>
    <dbReference type="NCBI Taxonomy" id="1665"/>
    <lineage>
        <taxon>Bacteria</taxon>
        <taxon>Bacillati</taxon>
        <taxon>Actinomycetota</taxon>
        <taxon>Actinomycetes</taxon>
        <taxon>Micrococcales</taxon>
        <taxon>Micrococcaceae</taxon>
        <taxon>Arthrobacter</taxon>
    </lineage>
</organism>
<accession>A0A328HKQ8</accession>
<dbReference type="AlphaFoldDB" id="A0A328HKQ8"/>
<protein>
    <recommendedName>
        <fullName evidence="3">Lipoprotein</fullName>
    </recommendedName>
</protein>
<evidence type="ECO:0008006" key="3">
    <source>
        <dbReference type="Google" id="ProtNLM"/>
    </source>
</evidence>
<dbReference type="Proteomes" id="UP000249166">
    <property type="component" value="Unassembled WGS sequence"/>
</dbReference>
<dbReference type="OrthoDB" id="4941933at2"/>
<evidence type="ECO:0000313" key="1">
    <source>
        <dbReference type="EMBL" id="RAM39158.1"/>
    </source>
</evidence>
<dbReference type="RefSeq" id="WP_111902123.1">
    <property type="nucleotide sequence ID" value="NZ_QLNP01000007.1"/>
</dbReference>
<gene>
    <name evidence="1" type="ORF">DBZ45_01010</name>
</gene>